<dbReference type="AlphaFoldDB" id="A0A2P8G2I1"/>
<dbReference type="EMBL" id="PYGK01000008">
    <property type="protein sequence ID" value="PSL28188.1"/>
    <property type="molecule type" value="Genomic_DNA"/>
</dbReference>
<dbReference type="RefSeq" id="WP_106603657.1">
    <property type="nucleotide sequence ID" value="NZ_PYGK01000008.1"/>
</dbReference>
<dbReference type="OrthoDB" id="662966at2"/>
<accession>A0A2P8G2I1</accession>
<dbReference type="Proteomes" id="UP000240978">
    <property type="component" value="Unassembled WGS sequence"/>
</dbReference>
<evidence type="ECO:0000313" key="1">
    <source>
        <dbReference type="EMBL" id="PSL28188.1"/>
    </source>
</evidence>
<proteinExistence type="predicted"/>
<protein>
    <submittedName>
        <fullName evidence="1">Uncharacterized protein</fullName>
    </submittedName>
</protein>
<evidence type="ECO:0000313" key="2">
    <source>
        <dbReference type="Proteomes" id="UP000240978"/>
    </source>
</evidence>
<comment type="caution">
    <text evidence="1">The sequence shown here is derived from an EMBL/GenBank/DDBJ whole genome shotgun (WGS) entry which is preliminary data.</text>
</comment>
<organism evidence="1 2">
    <name type="scientific">Chitinophaga ginsengisoli</name>
    <dbReference type="NCBI Taxonomy" id="363837"/>
    <lineage>
        <taxon>Bacteria</taxon>
        <taxon>Pseudomonadati</taxon>
        <taxon>Bacteroidota</taxon>
        <taxon>Chitinophagia</taxon>
        <taxon>Chitinophagales</taxon>
        <taxon>Chitinophagaceae</taxon>
        <taxon>Chitinophaga</taxon>
    </lineage>
</organism>
<keyword evidence="2" id="KW-1185">Reference proteome</keyword>
<name>A0A2P8G2I1_9BACT</name>
<gene>
    <name evidence="1" type="ORF">CLV42_108107</name>
</gene>
<reference evidence="1 2" key="1">
    <citation type="submission" date="2018-03" db="EMBL/GenBank/DDBJ databases">
        <title>Genomic Encyclopedia of Archaeal and Bacterial Type Strains, Phase II (KMG-II): from individual species to whole genera.</title>
        <authorList>
            <person name="Goeker M."/>
        </authorList>
    </citation>
    <scope>NUCLEOTIDE SEQUENCE [LARGE SCALE GENOMIC DNA]</scope>
    <source>
        <strain evidence="1 2">DSM 18107</strain>
    </source>
</reference>
<sequence length="157" mass="17895">MQQHVTVKPLPFFYVGQATTNNRIHQFKTQKHKLLTQALGKPDTCSVWYSKEHFVKLLEEIEFAGGDGIRISFGMYEEGHQYAGQTCLLFNTTRESMVGRMTTHTNVILEEEPDYPQRSAQDRETLIFPGEDPIIRDFNLGVPCPPFCPADTSKDQA</sequence>